<accession>A0A857MLP1</accession>
<proteinExistence type="predicted"/>
<gene>
    <name evidence="1" type="ORF">GII36_04130</name>
</gene>
<protein>
    <submittedName>
        <fullName evidence="1">Uncharacterized protein</fullName>
    </submittedName>
</protein>
<dbReference type="Proteomes" id="UP001059824">
    <property type="component" value="Chromosome"/>
</dbReference>
<sequence length="52" mass="6343">MQCPAVDKADWLKERLEWQLNDEIEDACMWRDLLQHAFRQVDWLEIIKANLD</sequence>
<reference evidence="1" key="1">
    <citation type="journal article" date="2021" name="Nat. Microbiol.">
        <title>Cocultivation of an ultrasmall environmental parasitic bacterium with lytic ability against bacteria associated with wastewater foams.</title>
        <authorList>
            <person name="Batinovic S."/>
            <person name="Rose J.J.A."/>
            <person name="Ratcliffe J."/>
            <person name="Seviour R.J."/>
            <person name="Petrovski S."/>
        </authorList>
    </citation>
    <scope>NUCLEOTIDE SEQUENCE</scope>
    <source>
        <strain evidence="1">JR1</strain>
    </source>
</reference>
<dbReference type="AlphaFoldDB" id="A0A857MLP1"/>
<evidence type="ECO:0000313" key="2">
    <source>
        <dbReference type="Proteomes" id="UP001059824"/>
    </source>
</evidence>
<evidence type="ECO:0000313" key="1">
    <source>
        <dbReference type="EMBL" id="QHN43018.1"/>
    </source>
</evidence>
<dbReference type="RefSeq" id="WP_260762763.1">
    <property type="nucleotide sequence ID" value="NZ_CP045921.1"/>
</dbReference>
<keyword evidence="2" id="KW-1185">Reference proteome</keyword>
<organism evidence="1 2">
    <name type="scientific">Candidatus Mycosynbacter amalyticus</name>
    <dbReference type="NCBI Taxonomy" id="2665156"/>
    <lineage>
        <taxon>Bacteria</taxon>
        <taxon>Candidatus Saccharimonadota</taxon>
        <taxon>Candidatus Saccharimonadota incertae sedis</taxon>
        <taxon>Candidatus Mycosynbacter</taxon>
    </lineage>
</organism>
<dbReference type="EMBL" id="CP045921">
    <property type="protein sequence ID" value="QHN43018.1"/>
    <property type="molecule type" value="Genomic_DNA"/>
</dbReference>
<dbReference type="KEGG" id="mama:GII36_04130"/>
<name>A0A857MLP1_9BACT</name>